<evidence type="ECO:0000313" key="4">
    <source>
        <dbReference type="Proteomes" id="UP000322214"/>
    </source>
</evidence>
<dbReference type="RefSeq" id="WP_075086125.1">
    <property type="nucleotide sequence ID" value="NZ_CP042912.1"/>
</dbReference>
<organism evidence="3 4">
    <name type="scientific">Mariniblastus fucicola</name>
    <dbReference type="NCBI Taxonomy" id="980251"/>
    <lineage>
        <taxon>Bacteria</taxon>
        <taxon>Pseudomonadati</taxon>
        <taxon>Planctomycetota</taxon>
        <taxon>Planctomycetia</taxon>
        <taxon>Pirellulales</taxon>
        <taxon>Pirellulaceae</taxon>
        <taxon>Mariniblastus</taxon>
    </lineage>
</organism>
<dbReference type="Gene3D" id="3.40.605.10">
    <property type="entry name" value="Aldehyde Dehydrogenase, Chain A, domain 1"/>
    <property type="match status" value="1"/>
</dbReference>
<dbReference type="InterPro" id="IPR016162">
    <property type="entry name" value="Ald_DH_N"/>
</dbReference>
<evidence type="ECO:0000313" key="3">
    <source>
        <dbReference type="EMBL" id="QEG22995.1"/>
    </source>
</evidence>
<accession>A0A5B9PCW0</accession>
<keyword evidence="4" id="KW-1185">Reference proteome</keyword>
<protein>
    <submittedName>
        <fullName evidence="3">NAD/NADP-dependent betaine aldehyde dehydrogenase</fullName>
        <ecNumber evidence="3">1.2.1.8</ecNumber>
    </submittedName>
</protein>
<dbReference type="EMBL" id="CP042912">
    <property type="protein sequence ID" value="QEG22995.1"/>
    <property type="molecule type" value="Genomic_DNA"/>
</dbReference>
<dbReference type="EC" id="1.2.1.8" evidence="3"/>
<sequence length="303" mass="32890">MAKDKPTSTSSNGRLSVLKTYKMYVGGAFPRTESGRSYSPAPAGKPIANMCLGSRKDVRNAIVAARAAQPSWAGRTAYNRCQILYRIGEMLEGRSAQFVAEMELMGLSSAAAKKEVEASIDRLVYYAGWCDKYQQVFSSVNPVASSHFNFSVLEPGGVVFLVANEESPLLGIVSLLAPIIASGNTCVMLASESRPLSAITLGEVLQTSDVPGGVANFITGKLDEVAEHFAKHLDVNHVAFDRDDKETLVSIQKNSVGNLKRVRAYSCDWSDVDSQGPWLIHDFCEVKTTWHPIEKISESGSGY</sequence>
<name>A0A5B9PCW0_9BACT</name>
<evidence type="ECO:0000259" key="2">
    <source>
        <dbReference type="Pfam" id="PF00171"/>
    </source>
</evidence>
<dbReference type="SUPFAM" id="SSF53720">
    <property type="entry name" value="ALDH-like"/>
    <property type="match status" value="1"/>
</dbReference>
<dbReference type="AlphaFoldDB" id="A0A5B9PCW0"/>
<dbReference type="STRING" id="980251.GCA_001642875_04072"/>
<dbReference type="Pfam" id="PF00171">
    <property type="entry name" value="Aldedh"/>
    <property type="match status" value="1"/>
</dbReference>
<dbReference type="GO" id="GO:0008802">
    <property type="term" value="F:betaine-aldehyde dehydrogenase (NAD+) activity"/>
    <property type="evidence" value="ECO:0007669"/>
    <property type="project" value="UniProtKB-EC"/>
</dbReference>
<reference evidence="3 4" key="1">
    <citation type="submission" date="2019-08" db="EMBL/GenBank/DDBJ databases">
        <title>Deep-cultivation of Planctomycetes and their phenomic and genomic characterization uncovers novel biology.</title>
        <authorList>
            <person name="Wiegand S."/>
            <person name="Jogler M."/>
            <person name="Boedeker C."/>
            <person name="Pinto D."/>
            <person name="Vollmers J."/>
            <person name="Rivas-Marin E."/>
            <person name="Kohn T."/>
            <person name="Peeters S.H."/>
            <person name="Heuer A."/>
            <person name="Rast P."/>
            <person name="Oberbeckmann S."/>
            <person name="Bunk B."/>
            <person name="Jeske O."/>
            <person name="Meyerdierks A."/>
            <person name="Storesund J.E."/>
            <person name="Kallscheuer N."/>
            <person name="Luecker S."/>
            <person name="Lage O.M."/>
            <person name="Pohl T."/>
            <person name="Merkel B.J."/>
            <person name="Hornburger P."/>
            <person name="Mueller R.-W."/>
            <person name="Bruemmer F."/>
            <person name="Labrenz M."/>
            <person name="Spormann A.M."/>
            <person name="Op den Camp H."/>
            <person name="Overmann J."/>
            <person name="Amann R."/>
            <person name="Jetten M.S.M."/>
            <person name="Mascher T."/>
            <person name="Medema M.H."/>
            <person name="Devos D.P."/>
            <person name="Kaster A.-K."/>
            <person name="Ovreas L."/>
            <person name="Rohde M."/>
            <person name="Galperin M.Y."/>
            <person name="Jogler C."/>
        </authorList>
    </citation>
    <scope>NUCLEOTIDE SEQUENCE [LARGE SCALE GENOMIC DNA]</scope>
    <source>
        <strain evidence="3 4">FC18</strain>
    </source>
</reference>
<keyword evidence="1 3" id="KW-0560">Oxidoreductase</keyword>
<dbReference type="Proteomes" id="UP000322214">
    <property type="component" value="Chromosome"/>
</dbReference>
<proteinExistence type="predicted"/>
<dbReference type="InterPro" id="IPR016161">
    <property type="entry name" value="Ald_DH/histidinol_DH"/>
</dbReference>
<dbReference type="InterPro" id="IPR015590">
    <property type="entry name" value="Aldehyde_DH_dom"/>
</dbReference>
<evidence type="ECO:0000256" key="1">
    <source>
        <dbReference type="ARBA" id="ARBA00023002"/>
    </source>
</evidence>
<feature type="domain" description="Aldehyde dehydrogenase" evidence="2">
    <location>
        <begin position="36"/>
        <end position="262"/>
    </location>
</feature>
<dbReference type="PANTHER" id="PTHR11699">
    <property type="entry name" value="ALDEHYDE DEHYDROGENASE-RELATED"/>
    <property type="match status" value="1"/>
</dbReference>
<gene>
    <name evidence="3" type="primary">betB</name>
    <name evidence="3" type="ORF">MFFC18_28870</name>
</gene>
<dbReference type="KEGG" id="mff:MFFC18_28870"/>
<dbReference type="OrthoDB" id="188583at2"/>